<accession>A0A849STC9</accession>
<evidence type="ECO:0000256" key="10">
    <source>
        <dbReference type="ARBA" id="ARBA00023065"/>
    </source>
</evidence>
<evidence type="ECO:0000256" key="4">
    <source>
        <dbReference type="ARBA" id="ARBA00022452"/>
    </source>
</evidence>
<keyword evidence="9" id="KW-0408">Iron</keyword>
<dbReference type="Gene3D" id="1.20.1730.10">
    <property type="entry name" value="Sodium/glucose cotransporter"/>
    <property type="match status" value="1"/>
</dbReference>
<dbReference type="InterPro" id="IPR036942">
    <property type="entry name" value="Beta-barrel_TonB_sf"/>
</dbReference>
<protein>
    <submittedName>
        <fullName evidence="19">TonB-dependent receptor</fullName>
    </submittedName>
</protein>
<dbReference type="CDD" id="cd10322">
    <property type="entry name" value="SLC5sbd"/>
    <property type="match status" value="1"/>
</dbReference>
<feature type="transmembrane region" description="Helical" evidence="16">
    <location>
        <begin position="471"/>
        <end position="489"/>
    </location>
</feature>
<feature type="transmembrane region" description="Helical" evidence="16">
    <location>
        <begin position="45"/>
        <end position="63"/>
    </location>
</feature>
<dbReference type="InterPro" id="IPR012910">
    <property type="entry name" value="Plug_dom"/>
</dbReference>
<evidence type="ECO:0000256" key="16">
    <source>
        <dbReference type="SAM" id="Phobius"/>
    </source>
</evidence>
<dbReference type="GO" id="GO:0015344">
    <property type="term" value="F:siderophore uptake transmembrane transporter activity"/>
    <property type="evidence" value="ECO:0007669"/>
    <property type="project" value="TreeGrafter"/>
</dbReference>
<dbReference type="InterPro" id="IPR037066">
    <property type="entry name" value="Plug_dom_sf"/>
</dbReference>
<evidence type="ECO:0000256" key="15">
    <source>
        <dbReference type="RuleBase" id="RU003357"/>
    </source>
</evidence>
<proteinExistence type="inferred from homology"/>
<evidence type="ECO:0000259" key="17">
    <source>
        <dbReference type="Pfam" id="PF00593"/>
    </source>
</evidence>
<keyword evidence="3 14" id="KW-0813">Transport</keyword>
<feature type="transmembrane region" description="Helical" evidence="16">
    <location>
        <begin position="225"/>
        <end position="246"/>
    </location>
</feature>
<dbReference type="InterPro" id="IPR001734">
    <property type="entry name" value="Na/solute_symporter"/>
</dbReference>
<evidence type="ECO:0000256" key="7">
    <source>
        <dbReference type="ARBA" id="ARBA00022729"/>
    </source>
</evidence>
<comment type="similarity">
    <text evidence="14 15">Belongs to the TonB-dependent receptor family.</text>
</comment>
<feature type="transmembrane region" description="Helical" evidence="16">
    <location>
        <begin position="6"/>
        <end position="24"/>
    </location>
</feature>
<reference evidence="19 20" key="1">
    <citation type="submission" date="2020-04" db="EMBL/GenBank/DDBJ databases">
        <title>Metagenomic profiling of ammonia- and methane-oxidizing microorganisms in a Dutch drinking water treatment plant.</title>
        <authorList>
            <person name="Poghosyan L."/>
            <person name="Leucker S."/>
        </authorList>
    </citation>
    <scope>NUCLEOTIDE SEQUENCE [LARGE SCALE GENOMIC DNA]</scope>
    <source>
        <strain evidence="19">S-RSF-IL-03</strain>
    </source>
</reference>
<dbReference type="PANTHER" id="PTHR32552">
    <property type="entry name" value="FERRICHROME IRON RECEPTOR-RELATED"/>
    <property type="match status" value="1"/>
</dbReference>
<evidence type="ECO:0000256" key="8">
    <source>
        <dbReference type="ARBA" id="ARBA00022989"/>
    </source>
</evidence>
<sequence>MFSTHWVDWALLAAYVAFLVVVWLRPEGRARGTLDYLVAGRRVTLPAFVATLVATWYGGILGVGEYGFRFGISNWLVFGVPYYIGALLFALWFAKRARQTELFTLPDLLERTYGRTPSLIGALAVFVGSAPAAYVLMLGTLYSAMFGLPVVPCIIAAALTSLFYIQRGGLRTVVLTDQVQFGLMFAGFAVLLVTLVARHGGLASLPSRVPVEHFTWHGGNPPSAIFVWYVIALGTLVEPAFWQRAYAARDPGVARNGVLISIGCWAVFDFMTTFCAIYARALLPDLTNPVLAFPELAKLVLPPGLLGLFFLSMIATVMSTIDSYGFIAATTIGRDVMWRLRGERDESRIPFYSNLGLWLAAGFATALAIASRSVIDLWRDLGSITAPAMLAPVGTALLGRWRLGPRATAFAMAAPLVVTTVWVLVHNLSGPGARYPLGLEPIYAGLGTSLLCYLVGHVVRRLTSARMAPRVAMLIGCVLALGGATAARADSPDTLDRVVPLPGIEVSTASPGDRAPQARSIMTRDEIRRRNQGLDTPMQLAHLPGVYAYSDAGNGIGYSYLSIRGFPQRRISVLVNGVPLNDPESHEVYWIDHPDLLASTSRVEVQRGVGSALYGAASMGGSVHLETSPFTIERTLGLRAALGSFDTRRVSAEMGSGELDGGWNLYGRYSRIETAGYRELSDSKLWSFLFAARRTAGHHTLRASVYGGPEQTHLAYLGVPADYLEGRVSGDVERDRRFNPIRFAGERDHFFEPHYELIHTWTPTPRTSFTQTLFYFDGEGYYDEQRFGRSLADYRLAPWSTSDSTLAPRDYYAQDGGGTLVQDSLGRFRVERFDLVRRREVKNRHYGWVPRARIERGRVAVTVGGELRAHDGRHVGSLLSAGGVPGFAPGHTYYDYHPRTLAAGVFARTEWTVNAQLDATFDLAWRHADYAMRGDRFDGIRFDQPYDFAIPRAGVHWRVTPRLDLFASAAHARREPALRDLFDAEGVGSVPLYGTIDISNGVYRDPLVRPERVTDWEAGARWRPGAALELSANLYRMDFEDELVFAGQFNTDLGYSTIGNAARSVHQGVELAAHGAWTTPARPAGRPLALVAAANLSVADHHFDEYREVYGTAPGDTLRYDGNAIGFQPSTTAHAELRAEWAGASVSLAAQHVGRIFVDNTESRAVSIEPCTLLDASAARRFERGGGSWVSVGLQVRNLLDRRYSTSGYLDYDAAGALVPHLIVGATRAWSVELSLGF</sequence>
<evidence type="ECO:0000256" key="2">
    <source>
        <dbReference type="ARBA" id="ARBA00006434"/>
    </source>
</evidence>
<dbReference type="Gene3D" id="2.170.130.10">
    <property type="entry name" value="TonB-dependent receptor, plug domain"/>
    <property type="match status" value="1"/>
</dbReference>
<feature type="transmembrane region" description="Helical" evidence="16">
    <location>
        <begin position="144"/>
        <end position="165"/>
    </location>
</feature>
<keyword evidence="8 16" id="KW-1133">Transmembrane helix</keyword>
<keyword evidence="5" id="KW-0410">Iron transport</keyword>
<evidence type="ECO:0000256" key="12">
    <source>
        <dbReference type="ARBA" id="ARBA00023136"/>
    </source>
</evidence>
<feature type="domain" description="TonB-dependent receptor plug" evidence="18">
    <location>
        <begin position="514"/>
        <end position="621"/>
    </location>
</feature>
<dbReference type="GO" id="GO:0009279">
    <property type="term" value="C:cell outer membrane"/>
    <property type="evidence" value="ECO:0007669"/>
    <property type="project" value="UniProtKB-SubCell"/>
</dbReference>
<dbReference type="PROSITE" id="PS50283">
    <property type="entry name" value="NA_SOLUT_SYMP_3"/>
    <property type="match status" value="1"/>
</dbReference>
<dbReference type="InterPro" id="IPR038377">
    <property type="entry name" value="Na/Glc_symporter_sf"/>
</dbReference>
<keyword evidence="7" id="KW-0732">Signal</keyword>
<dbReference type="InterPro" id="IPR000531">
    <property type="entry name" value="Beta-barrel_TonB"/>
</dbReference>
<feature type="transmembrane region" description="Helical" evidence="16">
    <location>
        <begin position="441"/>
        <end position="459"/>
    </location>
</feature>
<feature type="transmembrane region" description="Helical" evidence="16">
    <location>
        <begin position="119"/>
        <end position="138"/>
    </location>
</feature>
<feature type="transmembrane region" description="Helical" evidence="16">
    <location>
        <begin position="185"/>
        <end position="205"/>
    </location>
</feature>
<comment type="subcellular location">
    <subcellularLocation>
        <location evidence="1 14">Cell outer membrane</location>
        <topology evidence="1 14">Multi-pass membrane protein</topology>
    </subcellularLocation>
</comment>
<evidence type="ECO:0000256" key="14">
    <source>
        <dbReference type="PROSITE-ProRule" id="PRU01360"/>
    </source>
</evidence>
<feature type="transmembrane region" description="Helical" evidence="16">
    <location>
        <begin position="410"/>
        <end position="429"/>
    </location>
</feature>
<feature type="domain" description="TonB-dependent receptor-like beta-barrel" evidence="17">
    <location>
        <begin position="755"/>
        <end position="1199"/>
    </location>
</feature>
<dbReference type="Pfam" id="PF00474">
    <property type="entry name" value="SSF"/>
    <property type="match status" value="1"/>
</dbReference>
<dbReference type="Gene3D" id="2.40.170.20">
    <property type="entry name" value="TonB-dependent receptor, beta-barrel domain"/>
    <property type="match status" value="1"/>
</dbReference>
<feature type="transmembrane region" description="Helical" evidence="16">
    <location>
        <begin position="258"/>
        <end position="279"/>
    </location>
</feature>
<dbReference type="InterPro" id="IPR039426">
    <property type="entry name" value="TonB-dep_rcpt-like"/>
</dbReference>
<dbReference type="Pfam" id="PF00593">
    <property type="entry name" value="TonB_dep_Rec_b-barrel"/>
    <property type="match status" value="1"/>
</dbReference>
<organism evidence="19 20">
    <name type="scientific">Eiseniibacteriota bacterium</name>
    <dbReference type="NCBI Taxonomy" id="2212470"/>
    <lineage>
        <taxon>Bacteria</taxon>
        <taxon>Candidatus Eiseniibacteriota</taxon>
    </lineage>
</organism>
<evidence type="ECO:0000256" key="1">
    <source>
        <dbReference type="ARBA" id="ARBA00004571"/>
    </source>
</evidence>
<evidence type="ECO:0000256" key="9">
    <source>
        <dbReference type="ARBA" id="ARBA00023004"/>
    </source>
</evidence>
<dbReference type="PANTHER" id="PTHR32552:SF68">
    <property type="entry name" value="FERRICHROME OUTER MEMBRANE TRANSPORTER_PHAGE RECEPTOR"/>
    <property type="match status" value="1"/>
</dbReference>
<keyword evidence="6 14" id="KW-0812">Transmembrane</keyword>
<keyword evidence="19" id="KW-0675">Receptor</keyword>
<comment type="caution">
    <text evidence="19">The sequence shown here is derived from an EMBL/GenBank/DDBJ whole genome shotgun (WGS) entry which is preliminary data.</text>
</comment>
<dbReference type="AlphaFoldDB" id="A0A849STC9"/>
<comment type="similarity">
    <text evidence="2">Belongs to the sodium:solute symporter (SSF) (TC 2.A.21) family.</text>
</comment>
<dbReference type="PROSITE" id="PS52016">
    <property type="entry name" value="TONB_DEPENDENT_REC_3"/>
    <property type="match status" value="1"/>
</dbReference>
<dbReference type="Proteomes" id="UP000580839">
    <property type="component" value="Unassembled WGS sequence"/>
</dbReference>
<evidence type="ECO:0000256" key="6">
    <source>
        <dbReference type="ARBA" id="ARBA00022692"/>
    </source>
</evidence>
<evidence type="ECO:0000259" key="18">
    <source>
        <dbReference type="Pfam" id="PF07715"/>
    </source>
</evidence>
<evidence type="ECO:0000313" key="19">
    <source>
        <dbReference type="EMBL" id="NOT34640.1"/>
    </source>
</evidence>
<keyword evidence="4 14" id="KW-1134">Transmembrane beta strand</keyword>
<feature type="transmembrane region" description="Helical" evidence="16">
    <location>
        <begin position="299"/>
        <end position="328"/>
    </location>
</feature>
<evidence type="ECO:0000313" key="20">
    <source>
        <dbReference type="Proteomes" id="UP000580839"/>
    </source>
</evidence>
<keyword evidence="13 14" id="KW-0998">Cell outer membrane</keyword>
<keyword evidence="12 14" id="KW-0472">Membrane</keyword>
<evidence type="ECO:0000256" key="13">
    <source>
        <dbReference type="ARBA" id="ARBA00023237"/>
    </source>
</evidence>
<feature type="transmembrane region" description="Helical" evidence="16">
    <location>
        <begin position="75"/>
        <end position="94"/>
    </location>
</feature>
<evidence type="ECO:0000256" key="5">
    <source>
        <dbReference type="ARBA" id="ARBA00022496"/>
    </source>
</evidence>
<feature type="transmembrane region" description="Helical" evidence="16">
    <location>
        <begin position="349"/>
        <end position="369"/>
    </location>
</feature>
<dbReference type="SUPFAM" id="SSF56935">
    <property type="entry name" value="Porins"/>
    <property type="match status" value="1"/>
</dbReference>
<keyword evidence="10" id="KW-0406">Ion transport</keyword>
<feature type="transmembrane region" description="Helical" evidence="16">
    <location>
        <begin position="381"/>
        <end position="398"/>
    </location>
</feature>
<keyword evidence="11 15" id="KW-0798">TonB box</keyword>
<evidence type="ECO:0000256" key="11">
    <source>
        <dbReference type="ARBA" id="ARBA00023077"/>
    </source>
</evidence>
<gene>
    <name evidence="19" type="ORF">HOP12_10795</name>
</gene>
<evidence type="ECO:0000256" key="3">
    <source>
        <dbReference type="ARBA" id="ARBA00022448"/>
    </source>
</evidence>
<dbReference type="EMBL" id="JABFRW010000135">
    <property type="protein sequence ID" value="NOT34640.1"/>
    <property type="molecule type" value="Genomic_DNA"/>
</dbReference>
<dbReference type="Pfam" id="PF07715">
    <property type="entry name" value="Plug"/>
    <property type="match status" value="1"/>
</dbReference>
<name>A0A849STC9_UNCEI</name>